<evidence type="ECO:0000313" key="4">
    <source>
        <dbReference type="EMBL" id="MBM7129812.1"/>
    </source>
</evidence>
<comment type="caution">
    <text evidence="4">The sequence shown here is derived from an EMBL/GenBank/DDBJ whole genome shotgun (WGS) entry which is preliminary data.</text>
</comment>
<organism evidence="4 5">
    <name type="scientific">Dyella mobilis</name>
    <dbReference type="NCBI Taxonomy" id="1849582"/>
    <lineage>
        <taxon>Bacteria</taxon>
        <taxon>Pseudomonadati</taxon>
        <taxon>Pseudomonadota</taxon>
        <taxon>Gammaproteobacteria</taxon>
        <taxon>Lysobacterales</taxon>
        <taxon>Rhodanobacteraceae</taxon>
        <taxon>Dyella</taxon>
    </lineage>
</organism>
<dbReference type="PROSITE" id="PS51635">
    <property type="entry name" value="PNPLA"/>
    <property type="match status" value="1"/>
</dbReference>
<feature type="short sequence motif" description="DGA/G" evidence="2">
    <location>
        <begin position="210"/>
        <end position="212"/>
    </location>
</feature>
<keyword evidence="5" id="KW-1185">Reference proteome</keyword>
<sequence>MRIEAVERLDLADIQVLVFAGGGNRCWWQAGAVNHWLERGWFLPTRLLGTSGGAAVATSFLTTGANAALDTCQRLFAANARMFEWKHLLRLRVRFAHRHIYPQWVASFLDTEHFERLRESSSRLSVAVTRPAKMLGLKGSVAAATLAYLVDKFVANRIHPRLPTLLGLRQDLLELHACADADEAQTLLVAAAAAQPFIPARRVAGRIAFDGGYTDNAPIPPAQEGLHTHTLVLLTRRYRKLPTLFRADNRYYWQPSRRIPVSMLDCTARATVRDAFALGESDARDAFARNELCIGPSVSS</sequence>
<dbReference type="Pfam" id="PF01734">
    <property type="entry name" value="Patatin"/>
    <property type="match status" value="1"/>
</dbReference>
<evidence type="ECO:0000256" key="1">
    <source>
        <dbReference type="ARBA" id="ARBA00023098"/>
    </source>
</evidence>
<dbReference type="InterPro" id="IPR016035">
    <property type="entry name" value="Acyl_Trfase/lysoPLipase"/>
</dbReference>
<accession>A0ABS2KF83</accession>
<dbReference type="RefSeq" id="WP_204631415.1">
    <property type="nucleotide sequence ID" value="NZ_BSOC01000003.1"/>
</dbReference>
<keyword evidence="1 2" id="KW-0443">Lipid metabolism</keyword>
<feature type="active site" description="Proton acceptor" evidence="2">
    <location>
        <position position="210"/>
    </location>
</feature>
<dbReference type="EMBL" id="JADIKF010000038">
    <property type="protein sequence ID" value="MBM7129812.1"/>
    <property type="molecule type" value="Genomic_DNA"/>
</dbReference>
<dbReference type="Proteomes" id="UP001430193">
    <property type="component" value="Unassembled WGS sequence"/>
</dbReference>
<feature type="active site" description="Nucleophile" evidence="2">
    <location>
        <position position="51"/>
    </location>
</feature>
<evidence type="ECO:0000313" key="5">
    <source>
        <dbReference type="Proteomes" id="UP001430193"/>
    </source>
</evidence>
<keyword evidence="2" id="KW-0378">Hydrolase</keyword>
<feature type="short sequence motif" description="GXSXG" evidence="2">
    <location>
        <begin position="49"/>
        <end position="53"/>
    </location>
</feature>
<dbReference type="InterPro" id="IPR002641">
    <property type="entry name" value="PNPLA_dom"/>
</dbReference>
<evidence type="ECO:0000256" key="2">
    <source>
        <dbReference type="PROSITE-ProRule" id="PRU01161"/>
    </source>
</evidence>
<reference evidence="4" key="1">
    <citation type="submission" date="2020-10" db="EMBL/GenBank/DDBJ databases">
        <title>Phylogeny of dyella-like bacteria.</title>
        <authorList>
            <person name="Fu J."/>
        </authorList>
    </citation>
    <scope>NUCLEOTIDE SEQUENCE</scope>
    <source>
        <strain evidence="4">DHON07</strain>
    </source>
</reference>
<proteinExistence type="predicted"/>
<protein>
    <submittedName>
        <fullName evidence="4">Patatin-like phospholipase family protein</fullName>
    </submittedName>
</protein>
<keyword evidence="2" id="KW-0442">Lipid degradation</keyword>
<dbReference type="Gene3D" id="3.40.1090.10">
    <property type="entry name" value="Cytosolic phospholipase A2 catalytic domain"/>
    <property type="match status" value="1"/>
</dbReference>
<name>A0ABS2KF83_9GAMM</name>
<feature type="domain" description="PNPLA" evidence="3">
    <location>
        <begin position="17"/>
        <end position="223"/>
    </location>
</feature>
<comment type="caution">
    <text evidence="2">Lacks conserved residue(s) required for the propagation of feature annotation.</text>
</comment>
<evidence type="ECO:0000259" key="3">
    <source>
        <dbReference type="PROSITE" id="PS51635"/>
    </source>
</evidence>
<dbReference type="SUPFAM" id="SSF52151">
    <property type="entry name" value="FabD/lysophospholipase-like"/>
    <property type="match status" value="1"/>
</dbReference>
<gene>
    <name evidence="4" type="ORF">ISS99_09760</name>
</gene>